<comment type="caution">
    <text evidence="2">The sequence shown here is derived from an EMBL/GenBank/DDBJ whole genome shotgun (WGS) entry which is preliminary data.</text>
</comment>
<evidence type="ECO:0000313" key="3">
    <source>
        <dbReference type="Proteomes" id="UP000239430"/>
    </source>
</evidence>
<dbReference type="Proteomes" id="UP000239430">
    <property type="component" value="Unassembled WGS sequence"/>
</dbReference>
<evidence type="ECO:0000313" key="2">
    <source>
        <dbReference type="EMBL" id="PRR69584.1"/>
    </source>
</evidence>
<name>A0A9X7J0C7_9FIRM</name>
<sequence length="333" mass="37363">MIDVAKIRYDLAVILPNGDKIRLYEALRSLSWEENSGELAVRLEAEIQNKQMSDGEWLHQKMPLGSQVVLLSEWGEGWQEVFRGTIFNWHYRTDPLGHFTITAYDPLIYLAKSKDDRYYSSGTLARVIIEDIAKAWQIPLGTVEGPDTALAKQVFRGRTLADMIFDVLDQAKKRGAGKWIVRSKQGKIDIIRPGQNSPVYHFGADDNVAQVEDQQDIEDLVTRVKIVGAEDKEGRAPVVAMLDGRTEFGVLQDLVYKEQYDNLAAAKAAAQDILAERGQPRKKRRISAPDLPFLRRGDKVHITAGTISGYYLVAGIVHNANDRTMALEVEDVG</sequence>
<accession>A0A9X7J0C7</accession>
<proteinExistence type="predicted"/>
<protein>
    <recommendedName>
        <fullName evidence="1">YqbQ/XkdQ domain-containing protein</fullName>
    </recommendedName>
</protein>
<reference evidence="2 3" key="1">
    <citation type="submission" date="2018-03" db="EMBL/GenBank/DDBJ databases">
        <title>Genome sequence of Moorella stamsii DSM 26217.</title>
        <authorList>
            <person name="Poehlein A."/>
            <person name="Daniel R."/>
        </authorList>
    </citation>
    <scope>NUCLEOTIDE SEQUENCE [LARGE SCALE GENOMIC DNA]</scope>
    <source>
        <strain evidence="3">DSM 26217</strain>
    </source>
</reference>
<evidence type="ECO:0000259" key="1">
    <source>
        <dbReference type="Pfam" id="PF24032"/>
    </source>
</evidence>
<dbReference type="EMBL" id="PVXL01000072">
    <property type="protein sequence ID" value="PRR69584.1"/>
    <property type="molecule type" value="Genomic_DNA"/>
</dbReference>
<feature type="domain" description="YqbQ/XkdQ" evidence="1">
    <location>
        <begin position="31"/>
        <end position="329"/>
    </location>
</feature>
<gene>
    <name evidence="2" type="ORF">MOST_30060</name>
</gene>
<dbReference type="InterPro" id="IPR056937">
    <property type="entry name" value="YqbQ/XkdQ"/>
</dbReference>
<dbReference type="Pfam" id="PF24032">
    <property type="entry name" value="YQBQ"/>
    <property type="match status" value="1"/>
</dbReference>
<dbReference type="AlphaFoldDB" id="A0A9X7J0C7"/>
<organism evidence="2 3">
    <name type="scientific">Neomoorella stamsii</name>
    <dbReference type="NCBI Taxonomy" id="1266720"/>
    <lineage>
        <taxon>Bacteria</taxon>
        <taxon>Bacillati</taxon>
        <taxon>Bacillota</taxon>
        <taxon>Clostridia</taxon>
        <taxon>Neomoorellales</taxon>
        <taxon>Neomoorellaceae</taxon>
        <taxon>Neomoorella</taxon>
    </lineage>
</organism>
<dbReference type="RefSeq" id="WP_054937027.1">
    <property type="nucleotide sequence ID" value="NZ_PVXL01000072.1"/>
</dbReference>
<keyword evidence="3" id="KW-1185">Reference proteome</keyword>